<keyword evidence="2" id="KW-1185">Reference proteome</keyword>
<dbReference type="EMBL" id="JYIX01000038">
    <property type="protein sequence ID" value="KJL31651.1"/>
    <property type="molecule type" value="Genomic_DNA"/>
</dbReference>
<sequence length="60" mass="6494">MSAVGSPRTPERPMAFTAAELSRGAVWACRLFAVALPFLRVPGVRGVTRDLLDQIADVRP</sequence>
<dbReference type="Proteomes" id="UP000033740">
    <property type="component" value="Unassembled WGS sequence"/>
</dbReference>
<dbReference type="AlphaFoldDB" id="A0A0F0LJC4"/>
<dbReference type="PATRIC" id="fig|582680.6.peg.3005"/>
<dbReference type="STRING" id="582680.RS86_02926"/>
<protein>
    <submittedName>
        <fullName evidence="1">Uncharacterized protein</fullName>
    </submittedName>
</protein>
<accession>A0A0F0LJC4</accession>
<evidence type="ECO:0000313" key="2">
    <source>
        <dbReference type="Proteomes" id="UP000033740"/>
    </source>
</evidence>
<dbReference type="RefSeq" id="WP_152642190.1">
    <property type="nucleotide sequence ID" value="NZ_JYIX01000038.1"/>
</dbReference>
<proteinExistence type="predicted"/>
<organism evidence="1 2">
    <name type="scientific">Microbacterium azadirachtae</name>
    <dbReference type="NCBI Taxonomy" id="582680"/>
    <lineage>
        <taxon>Bacteria</taxon>
        <taxon>Bacillati</taxon>
        <taxon>Actinomycetota</taxon>
        <taxon>Actinomycetes</taxon>
        <taxon>Micrococcales</taxon>
        <taxon>Microbacteriaceae</taxon>
        <taxon>Microbacterium</taxon>
    </lineage>
</organism>
<evidence type="ECO:0000313" key="1">
    <source>
        <dbReference type="EMBL" id="KJL31651.1"/>
    </source>
</evidence>
<comment type="caution">
    <text evidence="1">The sequence shown here is derived from an EMBL/GenBank/DDBJ whole genome shotgun (WGS) entry which is preliminary data.</text>
</comment>
<gene>
    <name evidence="1" type="ORF">RS86_02926</name>
</gene>
<reference evidence="1 2" key="1">
    <citation type="submission" date="2015-02" db="EMBL/GenBank/DDBJ databases">
        <title>Draft genome sequences of ten Microbacterium spp. with emphasis on heavy metal contaminated environments.</title>
        <authorList>
            <person name="Corretto E."/>
        </authorList>
    </citation>
    <scope>NUCLEOTIDE SEQUENCE [LARGE SCALE GENOMIC DNA]</scope>
    <source>
        <strain evidence="1 2">ARN176</strain>
    </source>
</reference>
<name>A0A0F0LJC4_9MICO</name>